<evidence type="ECO:0000313" key="2">
    <source>
        <dbReference type="Proteomes" id="UP000176682"/>
    </source>
</evidence>
<accession>A0A1F5FH04</accession>
<dbReference type="EMBL" id="MFAM01000033">
    <property type="protein sequence ID" value="OGD78870.1"/>
    <property type="molecule type" value="Genomic_DNA"/>
</dbReference>
<protein>
    <submittedName>
        <fullName evidence="1">Uncharacterized protein</fullName>
    </submittedName>
</protein>
<gene>
    <name evidence="1" type="ORF">A2368_00420</name>
</gene>
<reference evidence="1 2" key="1">
    <citation type="journal article" date="2016" name="Nat. Commun.">
        <title>Thousands of microbial genomes shed light on interconnected biogeochemical processes in an aquifer system.</title>
        <authorList>
            <person name="Anantharaman K."/>
            <person name="Brown C.T."/>
            <person name="Hug L.A."/>
            <person name="Sharon I."/>
            <person name="Castelle C.J."/>
            <person name="Probst A.J."/>
            <person name="Thomas B.C."/>
            <person name="Singh A."/>
            <person name="Wilkins M.J."/>
            <person name="Karaoz U."/>
            <person name="Brodie E.L."/>
            <person name="Williams K.H."/>
            <person name="Hubbard S.S."/>
            <person name="Banfield J.F."/>
        </authorList>
    </citation>
    <scope>NUCLEOTIDE SEQUENCE [LARGE SCALE GENOMIC DNA]</scope>
</reference>
<dbReference type="Proteomes" id="UP000176682">
    <property type="component" value="Unassembled WGS sequence"/>
</dbReference>
<comment type="caution">
    <text evidence="1">The sequence shown here is derived from an EMBL/GenBank/DDBJ whole genome shotgun (WGS) entry which is preliminary data.</text>
</comment>
<organism evidence="1 2">
    <name type="scientific">Candidatus Collierbacteria bacterium RIFOXYB1_FULL_49_13</name>
    <dbReference type="NCBI Taxonomy" id="1817728"/>
    <lineage>
        <taxon>Bacteria</taxon>
        <taxon>Candidatus Collieribacteriota</taxon>
    </lineage>
</organism>
<dbReference type="AlphaFoldDB" id="A0A1F5FH04"/>
<evidence type="ECO:0000313" key="1">
    <source>
        <dbReference type="EMBL" id="OGD78870.1"/>
    </source>
</evidence>
<sequence>MTEPTIPEEVRNELIEEATQTGYLGDEVQGQPTLDTVGTRAWRAMRKLSIEIRNKIIPRDEE</sequence>
<name>A0A1F5FH04_9BACT</name>
<proteinExistence type="predicted"/>